<comment type="caution">
    <text evidence="4">The sequence shown here is derived from an EMBL/GenBank/DDBJ whole genome shotgun (WGS) entry which is preliminary data.</text>
</comment>
<dbReference type="InterPro" id="IPR037293">
    <property type="entry name" value="Gal_Oxidase_central_sf"/>
</dbReference>
<evidence type="ECO:0000313" key="5">
    <source>
        <dbReference type="Proteomes" id="UP000308707"/>
    </source>
</evidence>
<dbReference type="InterPro" id="IPR011498">
    <property type="entry name" value="Kelch_2"/>
</dbReference>
<dbReference type="OrthoDB" id="246387at2"/>
<sequence>MRTKQIVRALWTGFVALIPLLLLLLIPFADALATGFVRAGDLRQGRDMAMAATLPDGRVLVVGGVGLNDQGWGEYLATAELFDPETNTFLPTGSMTAGRDGNATITALADGRVLLTGGIGQDADGQTIALASAEVYDPATGKFTRTANDMSGVRYFHAATLLADGRVLVAGGWGAGQRLASADIYDPATNRFTRTGDMTIERNSHTATTLNDGRVLIVGGLTTDAWSVASAEIFDPATGQFAATGGLEAPRFMATASKLENGKVLVGGGLDNGVWRPYGELYDPAAGTFSRTDDLTWARSDHAQTPLPDGRVLFTAGETDEGGTRRAERYDPVTGKFTVVANMQLGRARSATAVLHDGRVLVAGGVRPWEPPLAIAEVYTPTPGPYADLSLQMSVSKPKVAGHGDFNYLLWLENAGTLTATEVGIEAELPPGVAVKKWQIAQSNQSGTWRCEQSGNAFSCAPAGGTLRANPNPKIPRPAVAIKIDATAPASGEWPQPLVAIALASTATNEDITANNEIVVVSEVAGADPRGIAKKSKPKPVQDKAMDRVRRTAAQGLSGSR</sequence>
<evidence type="ECO:0000256" key="2">
    <source>
        <dbReference type="ARBA" id="ARBA00022737"/>
    </source>
</evidence>
<dbReference type="Pfam" id="PF07646">
    <property type="entry name" value="Kelch_2"/>
    <property type="match status" value="1"/>
</dbReference>
<feature type="region of interest" description="Disordered" evidence="3">
    <location>
        <begin position="527"/>
        <end position="561"/>
    </location>
</feature>
<keyword evidence="5" id="KW-1185">Reference proteome</keyword>
<dbReference type="AlphaFoldDB" id="A0A4U5JTW5"/>
<dbReference type="SUPFAM" id="SSF117281">
    <property type="entry name" value="Kelch motif"/>
    <property type="match status" value="2"/>
</dbReference>
<dbReference type="PANTHER" id="PTHR46344">
    <property type="entry name" value="OS02G0202900 PROTEIN"/>
    <property type="match status" value="1"/>
</dbReference>
<name>A0A4U5JTW5_9GAMM</name>
<dbReference type="InterPro" id="IPR015915">
    <property type="entry name" value="Kelch-typ_b-propeller"/>
</dbReference>
<dbReference type="EMBL" id="SZUA01000001">
    <property type="protein sequence ID" value="TKR33274.1"/>
    <property type="molecule type" value="Genomic_DNA"/>
</dbReference>
<keyword evidence="1" id="KW-0880">Kelch repeat</keyword>
<keyword evidence="2" id="KW-0677">Repeat</keyword>
<dbReference type="PANTHER" id="PTHR46344:SF27">
    <property type="entry name" value="KELCH REPEAT SUPERFAMILY PROTEIN"/>
    <property type="match status" value="1"/>
</dbReference>
<dbReference type="Gene3D" id="2.130.10.80">
    <property type="entry name" value="Galactose oxidase/kelch, beta-propeller"/>
    <property type="match status" value="4"/>
</dbReference>
<reference evidence="4 5" key="1">
    <citation type="submission" date="2019-04" db="EMBL/GenBank/DDBJ databases">
        <title>Reference strain of H23.</title>
        <authorList>
            <person name="Luo X."/>
        </authorList>
    </citation>
    <scope>NUCLEOTIDE SEQUENCE [LARGE SCALE GENOMIC DNA]</scope>
    <source>
        <strain evidence="4 5">H23</strain>
    </source>
</reference>
<dbReference type="SMART" id="SM00612">
    <property type="entry name" value="Kelch"/>
    <property type="match status" value="6"/>
</dbReference>
<feature type="compositionally biased region" description="Basic and acidic residues" evidence="3">
    <location>
        <begin position="540"/>
        <end position="550"/>
    </location>
</feature>
<dbReference type="Proteomes" id="UP000308707">
    <property type="component" value="Unassembled WGS sequence"/>
</dbReference>
<dbReference type="Pfam" id="PF01344">
    <property type="entry name" value="Kelch_1"/>
    <property type="match status" value="1"/>
</dbReference>
<dbReference type="InterPro" id="IPR006652">
    <property type="entry name" value="Kelch_1"/>
</dbReference>
<proteinExistence type="predicted"/>
<organism evidence="4 5">
    <name type="scientific">Luteimonas gilva</name>
    <dbReference type="NCBI Taxonomy" id="2572684"/>
    <lineage>
        <taxon>Bacteria</taxon>
        <taxon>Pseudomonadati</taxon>
        <taxon>Pseudomonadota</taxon>
        <taxon>Gammaproteobacteria</taxon>
        <taxon>Lysobacterales</taxon>
        <taxon>Lysobacteraceae</taxon>
        <taxon>Luteimonas</taxon>
    </lineage>
</organism>
<protein>
    <recommendedName>
        <fullName evidence="6">Kelch-like protein</fullName>
    </recommendedName>
</protein>
<accession>A0A4U5JTW5</accession>
<evidence type="ECO:0008006" key="6">
    <source>
        <dbReference type="Google" id="ProtNLM"/>
    </source>
</evidence>
<evidence type="ECO:0000256" key="3">
    <source>
        <dbReference type="SAM" id="MobiDB-lite"/>
    </source>
</evidence>
<evidence type="ECO:0000256" key="1">
    <source>
        <dbReference type="ARBA" id="ARBA00022441"/>
    </source>
</evidence>
<gene>
    <name evidence="4" type="ORF">FCE95_02905</name>
</gene>
<evidence type="ECO:0000313" key="4">
    <source>
        <dbReference type="EMBL" id="TKR33274.1"/>
    </source>
</evidence>
<dbReference type="RefSeq" id="WP_137265483.1">
    <property type="nucleotide sequence ID" value="NZ_SZUA01000001.1"/>
</dbReference>